<comment type="caution">
    <text evidence="1">The sequence shown here is derived from an EMBL/GenBank/DDBJ whole genome shotgun (WGS) entry which is preliminary data.</text>
</comment>
<sequence>MTLQDQLYFNNAGLTGDVFIMRRASHAVSAIASVLHDEDTSTYCREGLLEALEIIANDLDERAAFISHEVLMRGGDDDV</sequence>
<evidence type="ECO:0000313" key="1">
    <source>
        <dbReference type="EMBL" id="RUR27314.1"/>
    </source>
</evidence>
<protein>
    <submittedName>
        <fullName evidence="1">Uncharacterized protein</fullName>
    </submittedName>
</protein>
<dbReference type="AlphaFoldDB" id="A0A3S1DIG6"/>
<organism evidence="1 2">
    <name type="scientific">Vreelandella andesensis</name>
    <dbReference type="NCBI Taxonomy" id="447567"/>
    <lineage>
        <taxon>Bacteria</taxon>
        <taxon>Pseudomonadati</taxon>
        <taxon>Pseudomonadota</taxon>
        <taxon>Gammaproteobacteria</taxon>
        <taxon>Oceanospirillales</taxon>
        <taxon>Halomonadaceae</taxon>
        <taxon>Vreelandella</taxon>
    </lineage>
</organism>
<accession>A0A3S1DIG6</accession>
<reference evidence="1 2" key="1">
    <citation type="submission" date="2018-12" db="EMBL/GenBank/DDBJ databases">
        <title>three novel Halomonas strain isolated from plants.</title>
        <authorList>
            <person name="Sun C."/>
        </authorList>
    </citation>
    <scope>NUCLEOTIDE SEQUENCE [LARGE SCALE GENOMIC DNA]</scope>
    <source>
        <strain evidence="1 2">DSM 19434</strain>
    </source>
</reference>
<dbReference type="RefSeq" id="WP_126948815.1">
    <property type="nucleotide sequence ID" value="NZ_RZHG01000028.1"/>
</dbReference>
<proteinExistence type="predicted"/>
<dbReference type="Proteomes" id="UP000287336">
    <property type="component" value="Unassembled WGS sequence"/>
</dbReference>
<name>A0A3S1DIG6_9GAMM</name>
<dbReference type="EMBL" id="RZHG01000028">
    <property type="protein sequence ID" value="RUR27314.1"/>
    <property type="molecule type" value="Genomic_DNA"/>
</dbReference>
<keyword evidence="2" id="KW-1185">Reference proteome</keyword>
<evidence type="ECO:0000313" key="2">
    <source>
        <dbReference type="Proteomes" id="UP000287336"/>
    </source>
</evidence>
<gene>
    <name evidence="1" type="ORF">ELY33_15550</name>
</gene>